<dbReference type="GO" id="GO:0003723">
    <property type="term" value="F:RNA binding"/>
    <property type="evidence" value="ECO:0007669"/>
    <property type="project" value="TreeGrafter"/>
</dbReference>
<dbReference type="Gene3D" id="3.30.160.60">
    <property type="entry name" value="Classic Zinc Finger"/>
    <property type="match status" value="1"/>
</dbReference>
<dbReference type="GO" id="GO:0071011">
    <property type="term" value="C:precatalytic spliceosome"/>
    <property type="evidence" value="ECO:0007669"/>
    <property type="project" value="TreeGrafter"/>
</dbReference>
<evidence type="ECO:0000259" key="7">
    <source>
        <dbReference type="PROSITE" id="PS50171"/>
    </source>
</evidence>
<gene>
    <name evidence="8" type="ORF">TrCOL_g8909</name>
</gene>
<keyword evidence="9" id="KW-1185">Reference proteome</keyword>
<proteinExistence type="predicted"/>
<dbReference type="PANTHER" id="PTHR13173:SF10">
    <property type="entry name" value="WW DOMAIN-BINDING PROTEIN 4"/>
    <property type="match status" value="1"/>
</dbReference>
<dbReference type="InterPro" id="IPR040023">
    <property type="entry name" value="WBP4"/>
</dbReference>
<comment type="caution">
    <text evidence="8">The sequence shown here is derived from an EMBL/GenBank/DDBJ whole genome shotgun (WGS) entry which is preliminary data.</text>
</comment>
<evidence type="ECO:0000256" key="1">
    <source>
        <dbReference type="ARBA" id="ARBA00004123"/>
    </source>
</evidence>
<dbReference type="PROSITE" id="PS50171">
    <property type="entry name" value="ZF_MATRIN"/>
    <property type="match status" value="1"/>
</dbReference>
<dbReference type="OrthoDB" id="191651at2759"/>
<dbReference type="Proteomes" id="UP001165065">
    <property type="component" value="Unassembled WGS sequence"/>
</dbReference>
<organism evidence="8 9">
    <name type="scientific">Triparma columacea</name>
    <dbReference type="NCBI Taxonomy" id="722753"/>
    <lineage>
        <taxon>Eukaryota</taxon>
        <taxon>Sar</taxon>
        <taxon>Stramenopiles</taxon>
        <taxon>Ochrophyta</taxon>
        <taxon>Bolidophyceae</taxon>
        <taxon>Parmales</taxon>
        <taxon>Triparmaceae</taxon>
        <taxon>Triparma</taxon>
    </lineage>
</organism>
<evidence type="ECO:0000256" key="2">
    <source>
        <dbReference type="ARBA" id="ARBA00022723"/>
    </source>
</evidence>
<evidence type="ECO:0000313" key="9">
    <source>
        <dbReference type="Proteomes" id="UP001165065"/>
    </source>
</evidence>
<keyword evidence="2" id="KW-0479">Metal-binding</keyword>
<dbReference type="InterPro" id="IPR000690">
    <property type="entry name" value="Matrin/U1-C_Znf_C2H2"/>
</dbReference>
<dbReference type="SMART" id="SM00451">
    <property type="entry name" value="ZnF_U1"/>
    <property type="match status" value="1"/>
</dbReference>
<dbReference type="InterPro" id="IPR003604">
    <property type="entry name" value="Matrin/U1-like-C_Znf_C2H2"/>
</dbReference>
<comment type="subcellular location">
    <subcellularLocation>
        <location evidence="1">Nucleus</location>
    </subcellularLocation>
</comment>
<feature type="domain" description="Matrin-type" evidence="7">
    <location>
        <begin position="11"/>
        <end position="42"/>
    </location>
</feature>
<dbReference type="EMBL" id="BRYA01000366">
    <property type="protein sequence ID" value="GMI47976.1"/>
    <property type="molecule type" value="Genomic_DNA"/>
</dbReference>
<dbReference type="GO" id="GO:0008270">
    <property type="term" value="F:zinc ion binding"/>
    <property type="evidence" value="ECO:0007669"/>
    <property type="project" value="UniProtKB-KW"/>
</dbReference>
<feature type="region of interest" description="Disordered" evidence="6">
    <location>
        <begin position="30"/>
        <end position="165"/>
    </location>
</feature>
<feature type="compositionally biased region" description="Basic and acidic residues" evidence="6">
    <location>
        <begin position="32"/>
        <end position="69"/>
    </location>
</feature>
<dbReference type="PANTHER" id="PTHR13173">
    <property type="entry name" value="WW DOMAIN BINDING PROTEIN 4"/>
    <property type="match status" value="1"/>
</dbReference>
<keyword evidence="4" id="KW-0862">Zinc</keyword>
<evidence type="ECO:0000256" key="3">
    <source>
        <dbReference type="ARBA" id="ARBA00022771"/>
    </source>
</evidence>
<protein>
    <recommendedName>
        <fullName evidence="7">Matrin-type domain-containing protein</fullName>
    </recommendedName>
</protein>
<name>A0A9W7GNG0_9STRA</name>
<accession>A0A9W7GNG0</accession>
<dbReference type="AlphaFoldDB" id="A0A9W7GNG0"/>
<feature type="compositionally biased region" description="Gly residues" evidence="6">
    <location>
        <begin position="76"/>
        <end position="92"/>
    </location>
</feature>
<evidence type="ECO:0000256" key="4">
    <source>
        <dbReference type="ARBA" id="ARBA00022833"/>
    </source>
</evidence>
<keyword evidence="3" id="KW-0863">Zinc-finger</keyword>
<feature type="compositionally biased region" description="Basic and acidic residues" evidence="6">
    <location>
        <begin position="104"/>
        <end position="157"/>
    </location>
</feature>
<dbReference type="GO" id="GO:0000398">
    <property type="term" value="P:mRNA splicing, via spliceosome"/>
    <property type="evidence" value="ECO:0007669"/>
    <property type="project" value="InterPro"/>
</dbReference>
<evidence type="ECO:0000256" key="6">
    <source>
        <dbReference type="SAM" id="MobiDB-lite"/>
    </source>
</evidence>
<sequence>MSQYRPKAVNYQCKICNVWMGNNKGIISLHENGSKHKEKLAEKMKEKREGRKTDEKNRREVEQAIREMEQAASEAMGGGGGGFFDPSGGGGKTCQPAGGVDWNAVREGEKEGWEKRKKDREERNKADRKAKNNEEEVMRYKREGAGGEKKEEKKGTEAPEVEDSPGYYTVDGVTYLEGTKFHPLFVVDDVEVQAFVGGEDGDWVDGLITAKEEKELEGTDGLVHRSFSICYLPEDAEEEVEVEGLTGADVRIKLGAEGAPKDLDEAMLLMGGGERVTTFEVEESKKDEDTGLGGWDVVEERVVTNEVWEREERERKERVEKDRRIEEEMRAKEKERAEMEMKKFDGGDSALQSYNVFGGTGYKGVDIGQGTGASTGEKRILEEGKKVGFKKKKRKKM</sequence>
<evidence type="ECO:0000313" key="8">
    <source>
        <dbReference type="EMBL" id="GMI47976.1"/>
    </source>
</evidence>
<evidence type="ECO:0000256" key="5">
    <source>
        <dbReference type="ARBA" id="ARBA00023242"/>
    </source>
</evidence>
<keyword evidence="5" id="KW-0539">Nucleus</keyword>
<reference evidence="9" key="1">
    <citation type="journal article" date="2023" name="Commun. Biol.">
        <title>Genome analysis of Parmales, the sister group of diatoms, reveals the evolutionary specialization of diatoms from phago-mixotrophs to photoautotrophs.</title>
        <authorList>
            <person name="Ban H."/>
            <person name="Sato S."/>
            <person name="Yoshikawa S."/>
            <person name="Yamada K."/>
            <person name="Nakamura Y."/>
            <person name="Ichinomiya M."/>
            <person name="Sato N."/>
            <person name="Blanc-Mathieu R."/>
            <person name="Endo H."/>
            <person name="Kuwata A."/>
            <person name="Ogata H."/>
        </authorList>
    </citation>
    <scope>NUCLEOTIDE SEQUENCE [LARGE SCALE GENOMIC DNA]</scope>
</reference>